<dbReference type="Pfam" id="PF13419">
    <property type="entry name" value="HAD_2"/>
    <property type="match status" value="1"/>
</dbReference>
<dbReference type="SFLD" id="SFLDG01129">
    <property type="entry name" value="C1.5:_HAD__Beta-PGM__Phosphata"/>
    <property type="match status" value="1"/>
</dbReference>
<dbReference type="InterPro" id="IPR051806">
    <property type="entry name" value="HAD-like_SPP"/>
</dbReference>
<dbReference type="SFLD" id="SFLDS00003">
    <property type="entry name" value="Haloacid_Dehalogenase"/>
    <property type="match status" value="1"/>
</dbReference>
<dbReference type="Gene3D" id="1.10.150.240">
    <property type="entry name" value="Putative phosphatase, domain 2"/>
    <property type="match status" value="1"/>
</dbReference>
<dbReference type="GO" id="GO:0050308">
    <property type="term" value="F:sugar-phosphatase activity"/>
    <property type="evidence" value="ECO:0007669"/>
    <property type="project" value="TreeGrafter"/>
</dbReference>
<dbReference type="EMBL" id="CP026604">
    <property type="protein sequence ID" value="AWB68423.1"/>
    <property type="molecule type" value="Genomic_DNA"/>
</dbReference>
<reference evidence="1 2" key="1">
    <citation type="submission" date="2018-01" db="EMBL/GenBank/DDBJ databases">
        <title>Genome sequence of a Cantenovulum-like bacteria.</title>
        <authorList>
            <person name="Tan W.R."/>
            <person name="Lau N.-S."/>
            <person name="Go F."/>
            <person name="Amirul A.-A.A."/>
        </authorList>
    </citation>
    <scope>NUCLEOTIDE SEQUENCE [LARGE SCALE GENOMIC DNA]</scope>
    <source>
        <strain evidence="1 2">CCB-QB4</strain>
    </source>
</reference>
<dbReference type="RefSeq" id="WP_108604482.1">
    <property type="nucleotide sequence ID" value="NZ_CP026604.1"/>
</dbReference>
<dbReference type="InterPro" id="IPR036412">
    <property type="entry name" value="HAD-like_sf"/>
</dbReference>
<evidence type="ECO:0000313" key="2">
    <source>
        <dbReference type="Proteomes" id="UP000244441"/>
    </source>
</evidence>
<dbReference type="CDD" id="cd07505">
    <property type="entry name" value="HAD_BPGM-like"/>
    <property type="match status" value="1"/>
</dbReference>
<evidence type="ECO:0000313" key="1">
    <source>
        <dbReference type="EMBL" id="AWB68423.1"/>
    </source>
</evidence>
<dbReference type="AlphaFoldDB" id="A0A2S0VW68"/>
<dbReference type="PANTHER" id="PTHR43481:SF4">
    <property type="entry name" value="GLYCEROL-1-PHOSPHATE PHOSPHOHYDROLASE 1-RELATED"/>
    <property type="match status" value="1"/>
</dbReference>
<name>A0A2S0VW68_9ALTE</name>
<dbReference type="InterPro" id="IPR006439">
    <property type="entry name" value="HAD-SF_hydro_IA"/>
</dbReference>
<sequence length="224" mass="25238">MKTRIDAILFDMDGTLFDSEIIAEQGWILAAQEFGQTFTHQDYLKFVGIVTDVCHQQAHRKWGESFPMARFIKRKSEIYRELKTQGVLVKAGAQAFLNKSRQLTPKLGLVTSSTRSAVKENFQYLAGLEQFQTIVTAENTQRKKPEPDCYLLACQQLEVKPEHTLVIEDSNPGCLAAIRAGCKTLCVPDMVPITSEIEKQLFARYDSLNQALSLLDSLDFSQNA</sequence>
<dbReference type="OrthoDB" id="9782449at2"/>
<gene>
    <name evidence="1" type="ORF">C2869_19315</name>
</gene>
<dbReference type="InterPro" id="IPR023214">
    <property type="entry name" value="HAD_sf"/>
</dbReference>
<dbReference type="KEGG" id="cate:C2869_19315"/>
<dbReference type="NCBIfam" id="TIGR01509">
    <property type="entry name" value="HAD-SF-IA-v3"/>
    <property type="match status" value="1"/>
</dbReference>
<dbReference type="Gene3D" id="3.40.50.1000">
    <property type="entry name" value="HAD superfamily/HAD-like"/>
    <property type="match status" value="1"/>
</dbReference>
<keyword evidence="2" id="KW-1185">Reference proteome</keyword>
<dbReference type="PRINTS" id="PR00413">
    <property type="entry name" value="HADHALOGNASE"/>
</dbReference>
<dbReference type="InterPro" id="IPR023198">
    <property type="entry name" value="PGP-like_dom2"/>
</dbReference>
<proteinExistence type="predicted"/>
<dbReference type="SUPFAM" id="SSF56784">
    <property type="entry name" value="HAD-like"/>
    <property type="match status" value="1"/>
</dbReference>
<dbReference type="Proteomes" id="UP000244441">
    <property type="component" value="Chromosome"/>
</dbReference>
<protein>
    <submittedName>
        <fullName evidence="1">HAD family phosphatase</fullName>
    </submittedName>
</protein>
<organism evidence="1 2">
    <name type="scientific">Saccharobesus litoralis</name>
    <dbReference type="NCBI Taxonomy" id="2172099"/>
    <lineage>
        <taxon>Bacteria</taxon>
        <taxon>Pseudomonadati</taxon>
        <taxon>Pseudomonadota</taxon>
        <taxon>Gammaproteobacteria</taxon>
        <taxon>Alteromonadales</taxon>
        <taxon>Alteromonadaceae</taxon>
        <taxon>Saccharobesus</taxon>
    </lineage>
</organism>
<dbReference type="PANTHER" id="PTHR43481">
    <property type="entry name" value="FRUCTOSE-1-PHOSPHATE PHOSPHATASE"/>
    <property type="match status" value="1"/>
</dbReference>
<dbReference type="InterPro" id="IPR041492">
    <property type="entry name" value="HAD_2"/>
</dbReference>
<accession>A0A2S0VW68</accession>